<evidence type="ECO:0000313" key="3">
    <source>
        <dbReference type="EMBL" id="SNV01351.1"/>
    </source>
</evidence>
<keyword evidence="4" id="KW-1185">Reference proteome</keyword>
<dbReference type="SMART" id="SM00530">
    <property type="entry name" value="HTH_XRE"/>
    <property type="match status" value="1"/>
</dbReference>
<dbReference type="GO" id="GO:0003677">
    <property type="term" value="F:DNA binding"/>
    <property type="evidence" value="ECO:0007669"/>
    <property type="project" value="UniProtKB-KW"/>
</dbReference>
<dbReference type="PROSITE" id="PS50943">
    <property type="entry name" value="HTH_CROC1"/>
    <property type="match status" value="1"/>
</dbReference>
<protein>
    <submittedName>
        <fullName evidence="3">Anaerobic benzoate catabolism transcriptional regulator</fullName>
    </submittedName>
</protein>
<dbReference type="InterPro" id="IPR010982">
    <property type="entry name" value="Lambda_DNA-bd_dom_sf"/>
</dbReference>
<dbReference type="SUPFAM" id="SSF47413">
    <property type="entry name" value="lambda repressor-like DNA-binding domains"/>
    <property type="match status" value="1"/>
</dbReference>
<evidence type="ECO:0000256" key="1">
    <source>
        <dbReference type="ARBA" id="ARBA00023125"/>
    </source>
</evidence>
<evidence type="ECO:0000259" key="2">
    <source>
        <dbReference type="PROSITE" id="PS50943"/>
    </source>
</evidence>
<dbReference type="EMBL" id="LT906446">
    <property type="protein sequence ID" value="SNV01351.1"/>
    <property type="molecule type" value="Genomic_DNA"/>
</dbReference>
<dbReference type="CDD" id="cd00093">
    <property type="entry name" value="HTH_XRE"/>
    <property type="match status" value="1"/>
</dbReference>
<sequence>MLNNKYRQIGAKIKYYRQLKDIDQTKLANMVGISPQYLSKIECGKQMPSIQVLLLIAEKLSIDAAYLISDRNV</sequence>
<dbReference type="GO" id="GO:0003700">
    <property type="term" value="F:DNA-binding transcription factor activity"/>
    <property type="evidence" value="ECO:0007669"/>
    <property type="project" value="TreeGrafter"/>
</dbReference>
<dbReference type="GO" id="GO:0005829">
    <property type="term" value="C:cytosol"/>
    <property type="evidence" value="ECO:0007669"/>
    <property type="project" value="TreeGrafter"/>
</dbReference>
<dbReference type="AlphaFoldDB" id="A0A239TTN2"/>
<proteinExistence type="predicted"/>
<dbReference type="Proteomes" id="UP000215383">
    <property type="component" value="Chromosome 1"/>
</dbReference>
<feature type="domain" description="HTH cro/C1-type" evidence="2">
    <location>
        <begin position="13"/>
        <end position="67"/>
    </location>
</feature>
<gene>
    <name evidence="3" type="ORF">SAMEA4364220_01418</name>
</gene>
<reference evidence="3 4" key="1">
    <citation type="submission" date="2017-06" db="EMBL/GenBank/DDBJ databases">
        <authorList>
            <consortium name="Pathogen Informatics"/>
        </authorList>
    </citation>
    <scope>NUCLEOTIDE SEQUENCE [LARGE SCALE GENOMIC DNA]</scope>
    <source>
        <strain evidence="3 4">NCTC10570</strain>
    </source>
</reference>
<dbReference type="OrthoDB" id="1629646at2"/>
<accession>A0A239TTN2</accession>
<dbReference type="PANTHER" id="PTHR46797:SF1">
    <property type="entry name" value="METHYLPHOSPHONATE SYNTHASE"/>
    <property type="match status" value="1"/>
</dbReference>
<evidence type="ECO:0000313" key="4">
    <source>
        <dbReference type="Proteomes" id="UP000215383"/>
    </source>
</evidence>
<dbReference type="Pfam" id="PF01381">
    <property type="entry name" value="HTH_3"/>
    <property type="match status" value="1"/>
</dbReference>
<dbReference type="Gene3D" id="1.10.260.40">
    <property type="entry name" value="lambda repressor-like DNA-binding domains"/>
    <property type="match status" value="1"/>
</dbReference>
<dbReference type="InterPro" id="IPR050807">
    <property type="entry name" value="TransReg_Diox_bact_type"/>
</dbReference>
<organism evidence="3 4">
    <name type="scientific">Megamonas hypermegale</name>
    <dbReference type="NCBI Taxonomy" id="158847"/>
    <lineage>
        <taxon>Bacteria</taxon>
        <taxon>Bacillati</taxon>
        <taxon>Bacillota</taxon>
        <taxon>Negativicutes</taxon>
        <taxon>Selenomonadales</taxon>
        <taxon>Selenomonadaceae</taxon>
        <taxon>Megamonas</taxon>
    </lineage>
</organism>
<keyword evidence="1" id="KW-0238">DNA-binding</keyword>
<dbReference type="PANTHER" id="PTHR46797">
    <property type="entry name" value="HTH-TYPE TRANSCRIPTIONAL REGULATOR"/>
    <property type="match status" value="1"/>
</dbReference>
<name>A0A239TTN2_9FIRM</name>
<dbReference type="InterPro" id="IPR001387">
    <property type="entry name" value="Cro/C1-type_HTH"/>
</dbReference>